<name>A0A7G9FY36_9FIRM</name>
<dbReference type="Proteomes" id="UP000515981">
    <property type="component" value="Chromosome"/>
</dbReference>
<feature type="domain" description="Glycosyltransferase 2-like" evidence="1">
    <location>
        <begin position="10"/>
        <end position="169"/>
    </location>
</feature>
<evidence type="ECO:0000259" key="1">
    <source>
        <dbReference type="Pfam" id="PF00535"/>
    </source>
</evidence>
<dbReference type="InterPro" id="IPR001173">
    <property type="entry name" value="Glyco_trans_2-like"/>
</dbReference>
<dbReference type="PANTHER" id="PTHR22916:SF3">
    <property type="entry name" value="UDP-GLCNAC:BETAGAL BETA-1,3-N-ACETYLGLUCOSAMINYLTRANSFERASE-LIKE PROTEIN 1"/>
    <property type="match status" value="1"/>
</dbReference>
<dbReference type="GO" id="GO:0016758">
    <property type="term" value="F:hexosyltransferase activity"/>
    <property type="evidence" value="ECO:0007669"/>
    <property type="project" value="UniProtKB-ARBA"/>
</dbReference>
<dbReference type="SUPFAM" id="SSF53448">
    <property type="entry name" value="Nucleotide-diphospho-sugar transferases"/>
    <property type="match status" value="1"/>
</dbReference>
<proteinExistence type="predicted"/>
<evidence type="ECO:0000313" key="2">
    <source>
        <dbReference type="EMBL" id="QNM03468.1"/>
    </source>
</evidence>
<evidence type="ECO:0000313" key="3">
    <source>
        <dbReference type="Proteomes" id="UP000515981"/>
    </source>
</evidence>
<dbReference type="InterPro" id="IPR029044">
    <property type="entry name" value="Nucleotide-diphossugar_trans"/>
</dbReference>
<dbReference type="RefSeq" id="WP_249326701.1">
    <property type="nucleotide sequence ID" value="NZ_CP060633.1"/>
</dbReference>
<dbReference type="KEGG" id="ssun:H9Q77_05000"/>
<dbReference type="AlphaFoldDB" id="A0A7G9FY36"/>
<dbReference type="Gene3D" id="3.90.550.10">
    <property type="entry name" value="Spore Coat Polysaccharide Biosynthesis Protein SpsA, Chain A"/>
    <property type="match status" value="1"/>
</dbReference>
<keyword evidence="3" id="KW-1185">Reference proteome</keyword>
<sequence>MKQIEKNVIVVISTYNGEKNITRQLESILQQTGVNVSVYIRDDSSTDKTVEVVKAFIFKNGYHNVKIEVGKNMGYAKSFWTALKNCGDADYYAFSDQDDVWEKDKLLKCIAPMEKDKEVGSKLSYCKMNRCSPDLQRLSEQVNVLPPKRLSKKLVLTQTYNYGAATVINKEARNLVCRCWPEIDNLPHDLWVGLICYWFGKIYYVDEELYYWIRYQTSVTGAGTKWSGMRYRVKESLQGKSYPNVSQYLLSEYEDLLTKKDRVFLEMLSSYKRNIITRLKLIFDKDFRRDTLKGTAILKTGVLLGWL</sequence>
<keyword evidence="2" id="KW-0808">Transferase</keyword>
<dbReference type="EMBL" id="CP060633">
    <property type="protein sequence ID" value="QNM03468.1"/>
    <property type="molecule type" value="Genomic_DNA"/>
</dbReference>
<organism evidence="2 3">
    <name type="scientific">Simiaoa sunii</name>
    <dbReference type="NCBI Taxonomy" id="2763672"/>
    <lineage>
        <taxon>Bacteria</taxon>
        <taxon>Bacillati</taxon>
        <taxon>Bacillota</taxon>
        <taxon>Clostridia</taxon>
        <taxon>Lachnospirales</taxon>
        <taxon>Lachnospiraceae</taxon>
        <taxon>Simiaoa</taxon>
    </lineage>
</organism>
<dbReference type="PANTHER" id="PTHR22916">
    <property type="entry name" value="GLYCOSYLTRANSFERASE"/>
    <property type="match status" value="1"/>
</dbReference>
<accession>A0A7G9FY36</accession>
<reference evidence="2 3" key="1">
    <citation type="submission" date="2020-08" db="EMBL/GenBank/DDBJ databases">
        <authorList>
            <person name="Liu C."/>
            <person name="Sun Q."/>
        </authorList>
    </citation>
    <scope>NUCLEOTIDE SEQUENCE [LARGE SCALE GENOMIC DNA]</scope>
    <source>
        <strain evidence="2 3">NSJ-8</strain>
    </source>
</reference>
<protein>
    <submittedName>
        <fullName evidence="2">Glycosyltransferase</fullName>
    </submittedName>
</protein>
<dbReference type="Pfam" id="PF00535">
    <property type="entry name" value="Glycos_transf_2"/>
    <property type="match status" value="1"/>
</dbReference>
<gene>
    <name evidence="2" type="ORF">H9Q77_05000</name>
</gene>